<name>A0A5B7K5R8_PORTR</name>
<reference evidence="1 2" key="1">
    <citation type="submission" date="2019-05" db="EMBL/GenBank/DDBJ databases">
        <title>Another draft genome of Portunus trituberculatus and its Hox gene families provides insights of decapod evolution.</title>
        <authorList>
            <person name="Jeong J.-H."/>
            <person name="Song I."/>
            <person name="Kim S."/>
            <person name="Choi T."/>
            <person name="Kim D."/>
            <person name="Ryu S."/>
            <person name="Kim W."/>
        </authorList>
    </citation>
    <scope>NUCLEOTIDE SEQUENCE [LARGE SCALE GENOMIC DNA]</scope>
    <source>
        <tissue evidence="1">Muscle</tissue>
    </source>
</reference>
<gene>
    <name evidence="1" type="ORF">E2C01_096101</name>
</gene>
<proteinExistence type="predicted"/>
<accession>A0A5B7K5R8</accession>
<sequence length="76" mass="8387">MCESLVATWAGPVCWGRGGGENIDFPGEKRDSHKQVGAVLGRCSLHVSYKPWTLDWTGLETGHLGYVALWVRLLCN</sequence>
<dbReference type="Proteomes" id="UP000324222">
    <property type="component" value="Unassembled WGS sequence"/>
</dbReference>
<organism evidence="1 2">
    <name type="scientific">Portunus trituberculatus</name>
    <name type="common">Swimming crab</name>
    <name type="synonym">Neptunus trituberculatus</name>
    <dbReference type="NCBI Taxonomy" id="210409"/>
    <lineage>
        <taxon>Eukaryota</taxon>
        <taxon>Metazoa</taxon>
        <taxon>Ecdysozoa</taxon>
        <taxon>Arthropoda</taxon>
        <taxon>Crustacea</taxon>
        <taxon>Multicrustacea</taxon>
        <taxon>Malacostraca</taxon>
        <taxon>Eumalacostraca</taxon>
        <taxon>Eucarida</taxon>
        <taxon>Decapoda</taxon>
        <taxon>Pleocyemata</taxon>
        <taxon>Brachyura</taxon>
        <taxon>Eubrachyura</taxon>
        <taxon>Portunoidea</taxon>
        <taxon>Portunidae</taxon>
        <taxon>Portuninae</taxon>
        <taxon>Portunus</taxon>
    </lineage>
</organism>
<evidence type="ECO:0000313" key="2">
    <source>
        <dbReference type="Proteomes" id="UP000324222"/>
    </source>
</evidence>
<protein>
    <submittedName>
        <fullName evidence="1">Uncharacterized protein</fullName>
    </submittedName>
</protein>
<keyword evidence="2" id="KW-1185">Reference proteome</keyword>
<dbReference type="AlphaFoldDB" id="A0A5B7K5R8"/>
<evidence type="ECO:0000313" key="1">
    <source>
        <dbReference type="EMBL" id="MPD00618.1"/>
    </source>
</evidence>
<dbReference type="EMBL" id="VSRR010123671">
    <property type="protein sequence ID" value="MPD00618.1"/>
    <property type="molecule type" value="Genomic_DNA"/>
</dbReference>
<comment type="caution">
    <text evidence="1">The sequence shown here is derived from an EMBL/GenBank/DDBJ whole genome shotgun (WGS) entry which is preliminary data.</text>
</comment>